<dbReference type="Proteomes" id="UP001454036">
    <property type="component" value="Unassembled WGS sequence"/>
</dbReference>
<organism evidence="9 10">
    <name type="scientific">Lithospermum erythrorhizon</name>
    <name type="common">Purple gromwell</name>
    <name type="synonym">Lithospermum officinale var. erythrorhizon</name>
    <dbReference type="NCBI Taxonomy" id="34254"/>
    <lineage>
        <taxon>Eukaryota</taxon>
        <taxon>Viridiplantae</taxon>
        <taxon>Streptophyta</taxon>
        <taxon>Embryophyta</taxon>
        <taxon>Tracheophyta</taxon>
        <taxon>Spermatophyta</taxon>
        <taxon>Magnoliopsida</taxon>
        <taxon>eudicotyledons</taxon>
        <taxon>Gunneridae</taxon>
        <taxon>Pentapetalae</taxon>
        <taxon>asterids</taxon>
        <taxon>lamiids</taxon>
        <taxon>Boraginales</taxon>
        <taxon>Boraginaceae</taxon>
        <taxon>Boraginoideae</taxon>
        <taxon>Lithospermeae</taxon>
        <taxon>Lithospermum</taxon>
    </lineage>
</organism>
<dbReference type="GO" id="GO:0005634">
    <property type="term" value="C:nucleus"/>
    <property type="evidence" value="ECO:0007669"/>
    <property type="project" value="UniProtKB-SubCell"/>
</dbReference>
<sequence>MATTSHEQYSSENSSISAATKGSSSRNGSEKKRKMKAKSTEGNSDPLHVLENTSSIFNLKLSNADAANSSKVELNLFDQSRVVKSEPNEAWDLGESRGSEQRTFSCSYCNREFSTSQALGGHQNAHKQERALAKRRHGIMDTAPYSHPQPYSYHPYSYSTLSHTPYTPYNRSLGIKHEPMIFKPSHAWPSTRYNLAPSEDTFSRPYMPARPILPYDRMNMDFFKTQMEGFKTERGGGNNTGLVNPKPRIEITEDEQNSSELDLTLKL</sequence>
<evidence type="ECO:0000256" key="1">
    <source>
        <dbReference type="ARBA" id="ARBA00004123"/>
    </source>
</evidence>
<keyword evidence="2" id="KW-0479">Metal-binding</keyword>
<evidence type="ECO:0000259" key="8">
    <source>
        <dbReference type="PROSITE" id="PS50157"/>
    </source>
</evidence>
<comment type="caution">
    <text evidence="9">The sequence shown here is derived from an EMBL/GenBank/DDBJ whole genome shotgun (WGS) entry which is preliminary data.</text>
</comment>
<evidence type="ECO:0000256" key="5">
    <source>
        <dbReference type="ARBA" id="ARBA00023242"/>
    </source>
</evidence>
<feature type="region of interest" description="Disordered" evidence="7">
    <location>
        <begin position="1"/>
        <end position="49"/>
    </location>
</feature>
<dbReference type="EMBL" id="BAABME010010264">
    <property type="protein sequence ID" value="GAA0176920.1"/>
    <property type="molecule type" value="Genomic_DNA"/>
</dbReference>
<name>A0AAV3RQQ6_LITER</name>
<keyword evidence="4" id="KW-0862">Zinc</keyword>
<dbReference type="PANTHER" id="PTHR47287">
    <property type="entry name" value="C2H2 AND C2HC ZINC FINGERS SUPERFAMILY PROTEIN"/>
    <property type="match status" value="1"/>
</dbReference>
<protein>
    <recommendedName>
        <fullName evidence="8">C2H2-type domain-containing protein</fullName>
    </recommendedName>
</protein>
<keyword evidence="10" id="KW-1185">Reference proteome</keyword>
<feature type="compositionally biased region" description="Low complexity" evidence="7">
    <location>
        <begin position="14"/>
        <end position="25"/>
    </location>
</feature>
<dbReference type="InterPro" id="IPR044246">
    <property type="entry name" value="ZFP3-like"/>
</dbReference>
<feature type="compositionally biased region" description="Polar residues" evidence="7">
    <location>
        <begin position="1"/>
        <end position="13"/>
    </location>
</feature>
<evidence type="ECO:0000256" key="7">
    <source>
        <dbReference type="SAM" id="MobiDB-lite"/>
    </source>
</evidence>
<evidence type="ECO:0000256" key="6">
    <source>
        <dbReference type="PROSITE-ProRule" id="PRU00042"/>
    </source>
</evidence>
<keyword evidence="5" id="KW-0539">Nucleus</keyword>
<accession>A0AAV3RQQ6</accession>
<comment type="subcellular location">
    <subcellularLocation>
        <location evidence="1">Nucleus</location>
    </subcellularLocation>
</comment>
<dbReference type="Pfam" id="PF13912">
    <property type="entry name" value="zf-C2H2_6"/>
    <property type="match status" value="1"/>
</dbReference>
<dbReference type="InterPro" id="IPR013087">
    <property type="entry name" value="Znf_C2H2_type"/>
</dbReference>
<dbReference type="AlphaFoldDB" id="A0AAV3RQQ6"/>
<evidence type="ECO:0000256" key="2">
    <source>
        <dbReference type="ARBA" id="ARBA00022723"/>
    </source>
</evidence>
<dbReference type="PROSITE" id="PS00028">
    <property type="entry name" value="ZINC_FINGER_C2H2_1"/>
    <property type="match status" value="1"/>
</dbReference>
<dbReference type="GO" id="GO:0009788">
    <property type="term" value="P:negative regulation of abscisic acid-activated signaling pathway"/>
    <property type="evidence" value="ECO:0007669"/>
    <property type="project" value="InterPro"/>
</dbReference>
<dbReference type="Gene3D" id="3.30.160.60">
    <property type="entry name" value="Classic Zinc Finger"/>
    <property type="match status" value="1"/>
</dbReference>
<keyword evidence="3 6" id="KW-0863">Zinc-finger</keyword>
<evidence type="ECO:0000313" key="9">
    <source>
        <dbReference type="EMBL" id="GAA0176920.1"/>
    </source>
</evidence>
<dbReference type="SUPFAM" id="SSF57667">
    <property type="entry name" value="beta-beta-alpha zinc fingers"/>
    <property type="match status" value="1"/>
</dbReference>
<evidence type="ECO:0000313" key="10">
    <source>
        <dbReference type="Proteomes" id="UP001454036"/>
    </source>
</evidence>
<proteinExistence type="predicted"/>
<evidence type="ECO:0000256" key="4">
    <source>
        <dbReference type="ARBA" id="ARBA00022833"/>
    </source>
</evidence>
<gene>
    <name evidence="9" type="ORF">LIER_29632</name>
</gene>
<reference evidence="9 10" key="1">
    <citation type="submission" date="2024-01" db="EMBL/GenBank/DDBJ databases">
        <title>The complete chloroplast genome sequence of Lithospermum erythrorhizon: insights into the phylogenetic relationship among Boraginaceae species and the maternal lineages of purple gromwells.</title>
        <authorList>
            <person name="Okada T."/>
            <person name="Watanabe K."/>
        </authorList>
    </citation>
    <scope>NUCLEOTIDE SEQUENCE [LARGE SCALE GENOMIC DNA]</scope>
</reference>
<dbReference type="PANTHER" id="PTHR47287:SF9">
    <property type="entry name" value="ZINC FINGER PROTEIN 4-LIKE"/>
    <property type="match status" value="1"/>
</dbReference>
<feature type="domain" description="C2H2-type" evidence="8">
    <location>
        <begin position="104"/>
        <end position="131"/>
    </location>
</feature>
<dbReference type="GO" id="GO:0008270">
    <property type="term" value="F:zinc ion binding"/>
    <property type="evidence" value="ECO:0007669"/>
    <property type="project" value="UniProtKB-KW"/>
</dbReference>
<evidence type="ECO:0000256" key="3">
    <source>
        <dbReference type="ARBA" id="ARBA00022771"/>
    </source>
</evidence>
<dbReference type="InterPro" id="IPR036236">
    <property type="entry name" value="Znf_C2H2_sf"/>
</dbReference>
<dbReference type="PROSITE" id="PS50157">
    <property type="entry name" value="ZINC_FINGER_C2H2_2"/>
    <property type="match status" value="1"/>
</dbReference>